<evidence type="ECO:0000313" key="1">
    <source>
        <dbReference type="EMBL" id="PXF63031.1"/>
    </source>
</evidence>
<evidence type="ECO:0000313" key="2">
    <source>
        <dbReference type="Proteomes" id="UP000247689"/>
    </source>
</evidence>
<dbReference type="SMART" id="SM00710">
    <property type="entry name" value="PbH1"/>
    <property type="match status" value="5"/>
</dbReference>
<evidence type="ECO:0008006" key="3">
    <source>
        <dbReference type="Google" id="ProtNLM"/>
    </source>
</evidence>
<accession>A0A318D219</accession>
<dbReference type="EMBL" id="QICH01000002">
    <property type="protein sequence ID" value="PXF63031.1"/>
    <property type="molecule type" value="Genomic_DNA"/>
</dbReference>
<keyword evidence="2" id="KW-1185">Reference proteome</keyword>
<dbReference type="AlphaFoldDB" id="A0A318D219"/>
<dbReference type="Pfam" id="PF14592">
    <property type="entry name" value="Chondroitinas_B"/>
    <property type="match status" value="1"/>
</dbReference>
<proteinExistence type="predicted"/>
<dbReference type="InterPro" id="IPR011050">
    <property type="entry name" value="Pectin_lyase_fold/virulence"/>
</dbReference>
<name>A0A318D219_9GAMM</name>
<gene>
    <name evidence="1" type="ORF">DL796_06145</name>
</gene>
<dbReference type="SUPFAM" id="SSF51126">
    <property type="entry name" value="Pectin lyase-like"/>
    <property type="match status" value="1"/>
</dbReference>
<dbReference type="Gene3D" id="2.160.20.10">
    <property type="entry name" value="Single-stranded right-handed beta-helix, Pectin lyase-like"/>
    <property type="match status" value="1"/>
</dbReference>
<comment type="caution">
    <text evidence="1">The sequence shown here is derived from an EMBL/GenBank/DDBJ whole genome shotgun (WGS) entry which is preliminary data.</text>
</comment>
<dbReference type="InterPro" id="IPR006626">
    <property type="entry name" value="PbH1"/>
</dbReference>
<organism evidence="1 2">
    <name type="scientific">Kangiella spongicola</name>
    <dbReference type="NCBI Taxonomy" id="796379"/>
    <lineage>
        <taxon>Bacteria</taxon>
        <taxon>Pseudomonadati</taxon>
        <taxon>Pseudomonadota</taxon>
        <taxon>Gammaproteobacteria</taxon>
        <taxon>Kangiellales</taxon>
        <taxon>Kangiellaceae</taxon>
        <taxon>Kangiella</taxon>
    </lineage>
</organism>
<reference evidence="1 2" key="1">
    <citation type="submission" date="2018-05" db="EMBL/GenBank/DDBJ databases">
        <title>Kangiella spongicola genome sequence.</title>
        <authorList>
            <person name="Maclea K.S."/>
            <person name="Goen A.E."/>
            <person name="Kelley C."/>
            <person name="Underriner A."/>
            <person name="Silverwood T."/>
            <person name="Trachtenberg A.M."/>
        </authorList>
    </citation>
    <scope>NUCLEOTIDE SEQUENCE [LARGE SCALE GENOMIC DNA]</scope>
    <source>
        <strain evidence="1 2">ATCC BAA-2076</strain>
    </source>
</reference>
<dbReference type="InterPro" id="IPR039513">
    <property type="entry name" value="PL-6"/>
</dbReference>
<sequence>MIFIQSNSVLIENNDFVSIGINTSLEDKTGIGILISSSKNVVIRYNTFRNSQAIAIASGDHSKYIQVINNDFIDSHYFGGAEEVIHFGDATSIRQGESPSEDDTYHEFSNNYVSNWNLEKELISIKSNKNKIYNNYFENNSYSAIVVRMGNENQIYNNIMVGNSIFPFRVSGERNLFLNNKVCGSGAVVASCGDDLFRVSSRPLQ</sequence>
<dbReference type="Proteomes" id="UP000247689">
    <property type="component" value="Unassembled WGS sequence"/>
</dbReference>
<protein>
    <recommendedName>
        <fullName evidence="3">Right handed beta helix domain-containing protein</fullName>
    </recommendedName>
</protein>
<dbReference type="InterPro" id="IPR012334">
    <property type="entry name" value="Pectin_lyas_fold"/>
</dbReference>